<evidence type="ECO:0000313" key="2">
    <source>
        <dbReference type="Proteomes" id="UP000830395"/>
    </source>
</evidence>
<dbReference type="EMBL" id="CM040990">
    <property type="protein sequence ID" value="MCJ8741764.1"/>
    <property type="molecule type" value="Genomic_DNA"/>
</dbReference>
<reference evidence="1" key="1">
    <citation type="submission" date="2020-02" db="EMBL/GenBank/DDBJ databases">
        <title>Genome sequencing of the panga catfish, Pangasius djambal.</title>
        <authorList>
            <person name="Wen M."/>
            <person name="Zahm M."/>
            <person name="Roques C."/>
            <person name="Cabau C."/>
            <person name="Klopp C."/>
            <person name="Donnadieu C."/>
            <person name="Jouanno E."/>
            <person name="Avarre J.-C."/>
            <person name="Campet M."/>
            <person name="Ha T."/>
            <person name="Dugue R."/>
            <person name="Lampietro C."/>
            <person name="Louis A."/>
            <person name="Herpin A."/>
            <person name="Echchiki A."/>
            <person name="Berthelot C."/>
            <person name="Parey E."/>
            <person name="Roest-Crollius H."/>
            <person name="Braasch I."/>
            <person name="Postlethwait J.H."/>
            <person name="Bobe J."/>
            <person name="Montfort J."/>
            <person name="Bouchez O."/>
            <person name="Begum T."/>
            <person name="Schartl M."/>
            <person name="Gustiano R."/>
            <person name="Guiguen Y."/>
        </authorList>
    </citation>
    <scope>NUCLEOTIDE SEQUENCE</scope>
    <source>
        <strain evidence="1">Pdj_M5554</strain>
    </source>
</reference>
<accession>A0ACC5Z1J6</accession>
<protein>
    <submittedName>
        <fullName evidence="1">Uncharacterized protein</fullName>
    </submittedName>
</protein>
<dbReference type="Proteomes" id="UP000830395">
    <property type="component" value="Chromosome 16"/>
</dbReference>
<comment type="caution">
    <text evidence="1">The sequence shown here is derived from an EMBL/GenBank/DDBJ whole genome shotgun (WGS) entry which is preliminary data.</text>
</comment>
<proteinExistence type="predicted"/>
<organism evidence="1 2">
    <name type="scientific">Pangasius djambal</name>
    <dbReference type="NCBI Taxonomy" id="1691987"/>
    <lineage>
        <taxon>Eukaryota</taxon>
        <taxon>Metazoa</taxon>
        <taxon>Chordata</taxon>
        <taxon>Craniata</taxon>
        <taxon>Vertebrata</taxon>
        <taxon>Euteleostomi</taxon>
        <taxon>Actinopterygii</taxon>
        <taxon>Neopterygii</taxon>
        <taxon>Teleostei</taxon>
        <taxon>Ostariophysi</taxon>
        <taxon>Siluriformes</taxon>
        <taxon>Pangasiidae</taxon>
        <taxon>Pangasius</taxon>
    </lineage>
</organism>
<name>A0ACC5Z1J6_9TELE</name>
<evidence type="ECO:0000313" key="1">
    <source>
        <dbReference type="EMBL" id="MCJ8741764.1"/>
    </source>
</evidence>
<gene>
    <name evidence="1" type="ORF">PDJAM_G00074470</name>
</gene>
<sequence length="132" mass="14846">MSEKGSTSDVKNAMEGDSKRTRDQDHDSKISDEHRDTDDSSEKTSSRMSRSPQKSSKKPKTVPVKVLLLDGSEYETGVEKSCKGQVLLDIVCEHLNLLEKDYFGLTFCDADSQKVGLHTQYHRANPTVRKKL</sequence>
<keyword evidence="2" id="KW-1185">Reference proteome</keyword>